<feature type="transmembrane region" description="Helical" evidence="4">
    <location>
        <begin position="880"/>
        <end position="901"/>
    </location>
</feature>
<dbReference type="GO" id="GO:0061630">
    <property type="term" value="F:ubiquitin protein ligase activity"/>
    <property type="evidence" value="ECO:0007669"/>
    <property type="project" value="TreeGrafter"/>
</dbReference>
<accession>A0A915KEQ1</accession>
<keyword evidence="4" id="KW-0472">Membrane</keyword>
<keyword evidence="4" id="KW-1133">Transmembrane helix</keyword>
<feature type="region of interest" description="Disordered" evidence="3">
    <location>
        <begin position="430"/>
        <end position="469"/>
    </location>
</feature>
<sequence>YESLLNTDVIKLWVSIIALSYKKLSRKSRRNLIRLKNMENDILNCLSETERLRKKVSKFQQLLWIREDDLMEEIHEFHRDLIKLIEKHRDLFITKVKTNLFDIKKKIEAPIGELENRLEKVNKLKEMYKTLDNDSIAQVLSEIRADNLRLDNVYQNLNSSCMSQMKLTPVRMPGILGEFKDALEQSQILHFRYGQSPSVVDMSSHHLDTSSSSLSKISSSADVVTHKSSFGNSNYLITPQQMDYSAVPQAVIATSQLLNTSDSNVSLAGINMVRSIDVPCLDEPNGHSSQDIRRLSLGVGRGSRPFVNENSKGMGRSYQSSQYLITPGLNSSSIPPTQNDISTPKNNIDSLLSSKVQTSPLDRSADTLPANLIDLNINDLNAVANLTLNSVKSEIKEEPAPTTFFAAVKKEPPTTVEYWDDIGVDSSSARAASSSSVNNHQRRDNNDLVDDSVESSATDSTSADTTTATFGDVDRTKDTTKTRFDLSKLFRKGLNGTTTIRARSVLKLGAAKQTTPAEAYFKFPIGCTKNERNGDWLVCDTRHEAVKIYSKDGHPKVMINGAENPDMRFSSPSSVVALWNNSFVIKDNFSLFRFSEHGNLLATHSGRFKKLYGLCLDEQYNLLTLDLNARPKSLLLSIDPMSGKVLRETEFTAHRSTANSKCRFMDYFNRKLVVVDLGTKVILFSTTGSSQFSSRNYDSIKLNSVSFFANFALRAHQVYVCGDDCHLKFKFGEFQRSRAEPGRFNEPSGVAIDQKGHMLIGDSRNDRVQIWSNEGKWLGDVTFNERIVRPSNIHLTLDGHLMVMNYVEHYVNIFKLEDTLLDPKRTVATVDNGAGYGNSNNIKRQSMAALVVDNEKETRLSLTAFEQKYRLQIKTRTRKILILVAGIVFVSAAAGTFLHIFPLDASGTTLAIGIQANHKRRNVDQLTSDSRMINK</sequence>
<feature type="compositionally biased region" description="Low complexity" evidence="3">
    <location>
        <begin position="455"/>
        <end position="469"/>
    </location>
</feature>
<dbReference type="Gene3D" id="2.40.10.500">
    <property type="match status" value="1"/>
</dbReference>
<organism evidence="5 6">
    <name type="scientific">Romanomermis culicivorax</name>
    <name type="common">Nematode worm</name>
    <dbReference type="NCBI Taxonomy" id="13658"/>
    <lineage>
        <taxon>Eukaryota</taxon>
        <taxon>Metazoa</taxon>
        <taxon>Ecdysozoa</taxon>
        <taxon>Nematoda</taxon>
        <taxon>Enoplea</taxon>
        <taxon>Dorylaimia</taxon>
        <taxon>Mermithida</taxon>
        <taxon>Mermithoidea</taxon>
        <taxon>Mermithidae</taxon>
        <taxon>Romanomermis</taxon>
    </lineage>
</organism>
<dbReference type="SUPFAM" id="SSF101898">
    <property type="entry name" value="NHL repeat"/>
    <property type="match status" value="1"/>
</dbReference>
<evidence type="ECO:0000313" key="6">
    <source>
        <dbReference type="WBParaSite" id="nRc.2.0.1.t37192-RA"/>
    </source>
</evidence>
<dbReference type="AlphaFoldDB" id="A0A915KEQ1"/>
<dbReference type="PANTHER" id="PTHR24104:SF25">
    <property type="entry name" value="PROTEIN LIN-41"/>
    <property type="match status" value="1"/>
</dbReference>
<dbReference type="GO" id="GO:0008270">
    <property type="term" value="F:zinc ion binding"/>
    <property type="evidence" value="ECO:0007669"/>
    <property type="project" value="UniProtKB-KW"/>
</dbReference>
<dbReference type="WBParaSite" id="nRc.2.0.1.t37192-RA">
    <property type="protein sequence ID" value="nRc.2.0.1.t37192-RA"/>
    <property type="gene ID" value="nRc.2.0.1.g37192"/>
</dbReference>
<dbReference type="InterPro" id="IPR050952">
    <property type="entry name" value="TRIM-NHL_E3_ligases"/>
</dbReference>
<evidence type="ECO:0000256" key="3">
    <source>
        <dbReference type="SAM" id="MobiDB-lite"/>
    </source>
</evidence>
<evidence type="ECO:0000313" key="5">
    <source>
        <dbReference type="Proteomes" id="UP000887565"/>
    </source>
</evidence>
<evidence type="ECO:0000256" key="1">
    <source>
        <dbReference type="ARBA" id="ARBA00022737"/>
    </source>
</evidence>
<name>A0A915KEQ1_ROMCU</name>
<keyword evidence="4" id="KW-0812">Transmembrane</keyword>
<dbReference type="PROSITE" id="PS51125">
    <property type="entry name" value="NHL"/>
    <property type="match status" value="1"/>
</dbReference>
<feature type="repeat" description="NHL" evidence="2">
    <location>
        <begin position="734"/>
        <end position="774"/>
    </location>
</feature>
<dbReference type="GO" id="GO:0043161">
    <property type="term" value="P:proteasome-mediated ubiquitin-dependent protein catabolic process"/>
    <property type="evidence" value="ECO:0007669"/>
    <property type="project" value="TreeGrafter"/>
</dbReference>
<dbReference type="InterPro" id="IPR011042">
    <property type="entry name" value="6-blade_b-propeller_TolB-like"/>
</dbReference>
<evidence type="ECO:0000256" key="4">
    <source>
        <dbReference type="SAM" id="Phobius"/>
    </source>
</evidence>
<dbReference type="Pfam" id="PF01436">
    <property type="entry name" value="NHL"/>
    <property type="match status" value="1"/>
</dbReference>
<reference evidence="6" key="1">
    <citation type="submission" date="2022-11" db="UniProtKB">
        <authorList>
            <consortium name="WormBaseParasite"/>
        </authorList>
    </citation>
    <scope>IDENTIFICATION</scope>
</reference>
<evidence type="ECO:0000256" key="2">
    <source>
        <dbReference type="PROSITE-ProRule" id="PRU00504"/>
    </source>
</evidence>
<dbReference type="Proteomes" id="UP000887565">
    <property type="component" value="Unplaced"/>
</dbReference>
<dbReference type="GO" id="GO:0000209">
    <property type="term" value="P:protein polyubiquitination"/>
    <property type="evidence" value="ECO:0007669"/>
    <property type="project" value="TreeGrafter"/>
</dbReference>
<dbReference type="Gene3D" id="2.120.10.30">
    <property type="entry name" value="TolB, C-terminal domain"/>
    <property type="match status" value="1"/>
</dbReference>
<protein>
    <submittedName>
        <fullName evidence="6">Uncharacterized protein</fullName>
    </submittedName>
</protein>
<dbReference type="InterPro" id="IPR001258">
    <property type="entry name" value="NHL_repeat"/>
</dbReference>
<keyword evidence="1" id="KW-0677">Repeat</keyword>
<dbReference type="PANTHER" id="PTHR24104">
    <property type="entry name" value="E3 UBIQUITIN-PROTEIN LIGASE NHLRC1-RELATED"/>
    <property type="match status" value="1"/>
</dbReference>
<proteinExistence type="predicted"/>
<keyword evidence="5" id="KW-1185">Reference proteome</keyword>